<dbReference type="EMBL" id="LT629745">
    <property type="protein sequence ID" value="SDR86696.1"/>
    <property type="molecule type" value="Genomic_DNA"/>
</dbReference>
<dbReference type="RefSeq" id="WP_089661774.1">
    <property type="nucleotide sequence ID" value="NZ_LT629745.1"/>
</dbReference>
<evidence type="ECO:0000313" key="2">
    <source>
        <dbReference type="Proteomes" id="UP000198858"/>
    </source>
</evidence>
<reference evidence="1 2" key="1">
    <citation type="submission" date="2016-10" db="EMBL/GenBank/DDBJ databases">
        <authorList>
            <person name="Varghese N."/>
            <person name="Submissions S."/>
        </authorList>
    </citation>
    <scope>NUCLEOTIDE SEQUENCE [LARGE SCALE GENOMIC DNA]</scope>
    <source>
        <strain evidence="1 2">Mar_2010_102</strain>
    </source>
</reference>
<evidence type="ECO:0000313" key="1">
    <source>
        <dbReference type="EMBL" id="SDR86696.1"/>
    </source>
</evidence>
<dbReference type="AlphaFoldDB" id="A0A1H1MIY1"/>
<sequence>MDKEYERVQFGVDSKKLHFKTNGGRLSEVKFKIHFPEKFEFLNAEFTEKEKIEIYFKGIAGSTVNENWSSSIQEETQNITVDLSNVTGIPKVIGIEYILSAVKAKTKEDFVPETAGSGILVGTGG</sequence>
<name>A0A1H1MIY1_9FLAO</name>
<dbReference type="STRING" id="1250231.SAMN04488552_1325"/>
<dbReference type="Proteomes" id="UP000198858">
    <property type="component" value="Chromosome I"/>
</dbReference>
<accession>A0A1H1MIY1</accession>
<protein>
    <submittedName>
        <fullName evidence="1">Uncharacterized protein</fullName>
    </submittedName>
</protein>
<keyword evidence="2" id="KW-1185">Reference proteome</keyword>
<proteinExistence type="predicted"/>
<organism evidence="1 2">
    <name type="scientific">Christiangramia echinicola</name>
    <dbReference type="NCBI Taxonomy" id="279359"/>
    <lineage>
        <taxon>Bacteria</taxon>
        <taxon>Pseudomonadati</taxon>
        <taxon>Bacteroidota</taxon>
        <taxon>Flavobacteriia</taxon>
        <taxon>Flavobacteriales</taxon>
        <taxon>Flavobacteriaceae</taxon>
        <taxon>Christiangramia</taxon>
    </lineage>
</organism>
<gene>
    <name evidence="1" type="ORF">SAMN04488552_1325</name>
</gene>